<evidence type="ECO:0000256" key="9">
    <source>
        <dbReference type="ARBA" id="ARBA00023277"/>
    </source>
</evidence>
<dbReference type="Pfam" id="PF11721">
    <property type="entry name" value="Malectin"/>
    <property type="match status" value="4"/>
</dbReference>
<evidence type="ECO:0000256" key="3">
    <source>
        <dbReference type="ARBA" id="ARBA00022692"/>
    </source>
</evidence>
<evidence type="ECO:0000256" key="10">
    <source>
        <dbReference type="SAM" id="MobiDB-lite"/>
    </source>
</evidence>
<keyword evidence="7" id="KW-0472">Membrane</keyword>
<feature type="signal peptide" evidence="11">
    <location>
        <begin position="1"/>
        <end position="19"/>
    </location>
</feature>
<evidence type="ECO:0000256" key="7">
    <source>
        <dbReference type="ARBA" id="ARBA00023136"/>
    </source>
</evidence>
<name>A0A1Y1IKE2_KLENI</name>
<dbReference type="OrthoDB" id="1706839at2759"/>
<keyword evidence="14" id="KW-1185">Reference proteome</keyword>
<evidence type="ECO:0000313" key="13">
    <source>
        <dbReference type="EMBL" id="GAQ89909.1"/>
    </source>
</evidence>
<feature type="domain" description="Malectin" evidence="12">
    <location>
        <begin position="651"/>
        <end position="771"/>
    </location>
</feature>
<evidence type="ECO:0000256" key="6">
    <source>
        <dbReference type="ARBA" id="ARBA00022989"/>
    </source>
</evidence>
<evidence type="ECO:0000256" key="4">
    <source>
        <dbReference type="ARBA" id="ARBA00022729"/>
    </source>
</evidence>
<evidence type="ECO:0000256" key="1">
    <source>
        <dbReference type="ARBA" id="ARBA00004115"/>
    </source>
</evidence>
<dbReference type="Proteomes" id="UP000054558">
    <property type="component" value="Unassembled WGS sequence"/>
</dbReference>
<dbReference type="AlphaFoldDB" id="A0A1Y1IKE2"/>
<evidence type="ECO:0000256" key="5">
    <source>
        <dbReference type="ARBA" id="ARBA00022824"/>
    </source>
</evidence>
<evidence type="ECO:0000256" key="2">
    <source>
        <dbReference type="ARBA" id="ARBA00009141"/>
    </source>
</evidence>
<feature type="domain" description="Malectin" evidence="12">
    <location>
        <begin position="79"/>
        <end position="210"/>
    </location>
</feature>
<dbReference type="InterPro" id="IPR021720">
    <property type="entry name" value="Malectin_dom"/>
</dbReference>
<sequence length="864" mass="89730">MASSLIILLVALLAPFTLAQVPAPAPVGTAPNSSYIAINCGGVTPVNSSIPSYYGGVTYGAGPFYSPNNSLVSTSSAAPGVIFAPDAFYSGESTKPLSYPGPLNASVQDAALYLTERYGLNFRYDFNVPNGNYTVFHYFSELQYNTIGARVFNVSIQGVVVAPLVDIFALAGANASLIVPVNTTVTNGLLTVAFATVFATNTAGQAKVNALRIVPLAPPATAFSNTPPSSYRIDAGSNASYTSANGTVFARDAFYSGSSAIGNATVANTTADAPLYTTVRTGPAFAYYLNLLNGYYLVTLRFAEGQFTLPGQRVFSVDVQGNPAFPAVDIVANSSAGLPLTLRTTAVVANGQLRIQFTGLNGTAASVATIEVTPLVGGTNTTVAIDCGSPIDVISGDGIIYQKDTFFAGGAALSTNPYQTFQPFNQQIDDFLYPTARQGNFTYNVSLPNGAYLVTHHFAELVATGPGQRIFDVILQGATALSQFDIFAVAGGNATVYKVQAPVNVTNGFLTVSFQTSPAAFSLPNVTLSNYTLGGTNFTNALLPPMINALLIQPGIPPPNATATAPASAPAIGLGTLPIPAVTAAVVAPAPAVPPGPAPPAPPRDPERPPAPDPVFRLPANPSCPANGAAPQAINCLAPCPTYTPPYTLNVAVNTGGGGYVSSCGVTFEEDYQDATRCTPNNQVPAGLRWCRSNIDGPQGGYLAATTEQIANTTDPTIFQSESIGWNFYYFTLPAPGNYYVSSYFAETSGKDPVINVNRPNLRVFYIHYNLNPADSQGPIDTFADAGNQKFVPIPTVSRVVSCPTTTLVVEMSPTQARDAPKVNAIWVYGPVPANYDPATAGAVTTTAASAPTAAKTAAAPTSA</sequence>
<comment type="similarity">
    <text evidence="2">Belongs to the malectin family.</text>
</comment>
<feature type="compositionally biased region" description="Pro residues" evidence="10">
    <location>
        <begin position="594"/>
        <end position="603"/>
    </location>
</feature>
<protein>
    <recommendedName>
        <fullName evidence="12">Malectin domain-containing protein</fullName>
    </recommendedName>
</protein>
<dbReference type="GO" id="GO:0005789">
    <property type="term" value="C:endoplasmic reticulum membrane"/>
    <property type="evidence" value="ECO:0007669"/>
    <property type="project" value="UniProtKB-SubCell"/>
</dbReference>
<gene>
    <name evidence="13" type="ORF">KFL_005760030</name>
</gene>
<keyword evidence="6" id="KW-1133">Transmembrane helix</keyword>
<keyword evidence="8" id="KW-0325">Glycoprotein</keyword>
<feature type="chain" id="PRO_5012892046" description="Malectin domain-containing protein" evidence="11">
    <location>
        <begin position="20"/>
        <end position="864"/>
    </location>
</feature>
<dbReference type="PANTHER" id="PTHR13460">
    <property type="match status" value="1"/>
</dbReference>
<dbReference type="GO" id="GO:0016020">
    <property type="term" value="C:membrane"/>
    <property type="evidence" value="ECO:0000318"/>
    <property type="project" value="GO_Central"/>
</dbReference>
<organism evidence="13 14">
    <name type="scientific">Klebsormidium nitens</name>
    <name type="common">Green alga</name>
    <name type="synonym">Ulothrix nitens</name>
    <dbReference type="NCBI Taxonomy" id="105231"/>
    <lineage>
        <taxon>Eukaryota</taxon>
        <taxon>Viridiplantae</taxon>
        <taxon>Streptophyta</taxon>
        <taxon>Klebsormidiophyceae</taxon>
        <taxon>Klebsormidiales</taxon>
        <taxon>Klebsormidiaceae</taxon>
        <taxon>Klebsormidium</taxon>
    </lineage>
</organism>
<keyword evidence="3" id="KW-0812">Transmembrane</keyword>
<keyword evidence="9" id="KW-0119">Carbohydrate metabolism</keyword>
<dbReference type="InterPro" id="IPR039155">
    <property type="entry name" value="MLEC"/>
</dbReference>
<dbReference type="GO" id="GO:0030246">
    <property type="term" value="F:carbohydrate binding"/>
    <property type="evidence" value="ECO:0007669"/>
    <property type="project" value="InterPro"/>
</dbReference>
<keyword evidence="5" id="KW-0256">Endoplasmic reticulum</keyword>
<dbReference type="SUPFAM" id="SSF49785">
    <property type="entry name" value="Galactose-binding domain-like"/>
    <property type="match status" value="3"/>
</dbReference>
<proteinExistence type="inferred from homology"/>
<accession>A0A1Y1IKE2</accession>
<dbReference type="STRING" id="105231.A0A1Y1IKE2"/>
<feature type="domain" description="Malectin" evidence="12">
    <location>
        <begin position="230"/>
        <end position="364"/>
    </location>
</feature>
<evidence type="ECO:0000259" key="12">
    <source>
        <dbReference type="Pfam" id="PF11721"/>
    </source>
</evidence>
<comment type="subcellular location">
    <subcellularLocation>
        <location evidence="1">Endoplasmic reticulum membrane</location>
        <topology evidence="1">Single-pass type I membrane protein</topology>
    </subcellularLocation>
</comment>
<evidence type="ECO:0000256" key="8">
    <source>
        <dbReference type="ARBA" id="ARBA00023180"/>
    </source>
</evidence>
<dbReference type="InterPro" id="IPR008979">
    <property type="entry name" value="Galactose-bd-like_sf"/>
</dbReference>
<reference evidence="13 14" key="1">
    <citation type="journal article" date="2014" name="Nat. Commun.">
        <title>Klebsormidium flaccidum genome reveals primary factors for plant terrestrial adaptation.</title>
        <authorList>
            <person name="Hori K."/>
            <person name="Maruyama F."/>
            <person name="Fujisawa T."/>
            <person name="Togashi T."/>
            <person name="Yamamoto N."/>
            <person name="Seo M."/>
            <person name="Sato S."/>
            <person name="Yamada T."/>
            <person name="Mori H."/>
            <person name="Tajima N."/>
            <person name="Moriyama T."/>
            <person name="Ikeuchi M."/>
            <person name="Watanabe M."/>
            <person name="Wada H."/>
            <person name="Kobayashi K."/>
            <person name="Saito M."/>
            <person name="Masuda T."/>
            <person name="Sasaki-Sekimoto Y."/>
            <person name="Mashiguchi K."/>
            <person name="Awai K."/>
            <person name="Shimojima M."/>
            <person name="Masuda S."/>
            <person name="Iwai M."/>
            <person name="Nobusawa T."/>
            <person name="Narise T."/>
            <person name="Kondo S."/>
            <person name="Saito H."/>
            <person name="Sato R."/>
            <person name="Murakawa M."/>
            <person name="Ihara Y."/>
            <person name="Oshima-Yamada Y."/>
            <person name="Ohtaka K."/>
            <person name="Satoh M."/>
            <person name="Sonobe K."/>
            <person name="Ishii M."/>
            <person name="Ohtani R."/>
            <person name="Kanamori-Sato M."/>
            <person name="Honoki R."/>
            <person name="Miyazaki D."/>
            <person name="Mochizuki H."/>
            <person name="Umetsu J."/>
            <person name="Higashi K."/>
            <person name="Shibata D."/>
            <person name="Kamiya Y."/>
            <person name="Sato N."/>
            <person name="Nakamura Y."/>
            <person name="Tabata S."/>
            <person name="Ida S."/>
            <person name="Kurokawa K."/>
            <person name="Ohta H."/>
        </authorList>
    </citation>
    <scope>NUCLEOTIDE SEQUENCE [LARGE SCALE GENOMIC DNA]</scope>
    <source>
        <strain evidence="13 14">NIES-2285</strain>
    </source>
</reference>
<keyword evidence="4 11" id="KW-0732">Signal</keyword>
<feature type="domain" description="Malectin" evidence="12">
    <location>
        <begin position="382"/>
        <end position="515"/>
    </location>
</feature>
<dbReference type="Gene3D" id="2.60.120.430">
    <property type="entry name" value="Galactose-binding lectin"/>
    <property type="match status" value="4"/>
</dbReference>
<dbReference type="PANTHER" id="PTHR13460:SF0">
    <property type="entry name" value="MALECTIN"/>
    <property type="match status" value="1"/>
</dbReference>
<dbReference type="EMBL" id="DF237525">
    <property type="protein sequence ID" value="GAQ89909.1"/>
    <property type="molecule type" value="Genomic_DNA"/>
</dbReference>
<evidence type="ECO:0000256" key="11">
    <source>
        <dbReference type="SAM" id="SignalP"/>
    </source>
</evidence>
<evidence type="ECO:0000313" key="14">
    <source>
        <dbReference type="Proteomes" id="UP000054558"/>
    </source>
</evidence>
<feature type="region of interest" description="Disordered" evidence="10">
    <location>
        <begin position="594"/>
        <end position="618"/>
    </location>
</feature>